<keyword evidence="3" id="KW-0489">Methyltransferase</keyword>
<dbReference type="PANTHER" id="PTHR11538:SF26">
    <property type="entry name" value="FERREDOXIN-FOLD ANTICODON-BINDING DOMAIN-CONTAINING PROTEIN 1"/>
    <property type="match status" value="1"/>
</dbReference>
<organism evidence="3 4">
    <name type="scientific">Trametes pubescens</name>
    <name type="common">White-rot fungus</name>
    <dbReference type="NCBI Taxonomy" id="154538"/>
    <lineage>
        <taxon>Eukaryota</taxon>
        <taxon>Fungi</taxon>
        <taxon>Dikarya</taxon>
        <taxon>Basidiomycota</taxon>
        <taxon>Agaricomycotina</taxon>
        <taxon>Agaricomycetes</taxon>
        <taxon>Polyporales</taxon>
        <taxon>Polyporaceae</taxon>
        <taxon>Trametes</taxon>
    </lineage>
</organism>
<dbReference type="STRING" id="154538.A0A1M2VLK8"/>
<feature type="region of interest" description="Disordered" evidence="1">
    <location>
        <begin position="1"/>
        <end position="23"/>
    </location>
</feature>
<sequence>MAKGGKKGSLKAALASQQTRLKKKKEVEHAAQHEERIKAVVQAKVKAKGKAAPLRPTIPFTATDNILLIGEGNFSFARALVLHPPAELEFLPASNIIATAYDSEEECYKKYPEAQEIVAALREKGVMVLFRVDATKLDRFSALKERTFDRIVWNFPHAGKGIADQDRNILSNQLLILGFLGSAAPFLTKGPIPVVNKARKRKRDPDDDGPEEDEVEDTADTDRRNRGTILITLRNVAPYTLW</sequence>
<proteinExistence type="predicted"/>
<dbReference type="GO" id="GO:0070042">
    <property type="term" value="F:rRNA (uridine-N3-)-methyltransferase activity"/>
    <property type="evidence" value="ECO:0007669"/>
    <property type="project" value="InterPro"/>
</dbReference>
<dbReference type="OrthoDB" id="273345at2759"/>
<evidence type="ECO:0000256" key="1">
    <source>
        <dbReference type="SAM" id="MobiDB-lite"/>
    </source>
</evidence>
<dbReference type="OMA" id="ANIAYIE"/>
<dbReference type="GO" id="GO:0005737">
    <property type="term" value="C:cytoplasm"/>
    <property type="evidence" value="ECO:0007669"/>
    <property type="project" value="TreeGrafter"/>
</dbReference>
<protein>
    <submittedName>
        <fullName evidence="3">25S rRNA (Uridine-N(3))-methyltransferase</fullName>
    </submittedName>
</protein>
<dbReference type="EMBL" id="MNAD01001042">
    <property type="protein sequence ID" value="OJT08443.1"/>
    <property type="molecule type" value="Genomic_DNA"/>
</dbReference>
<evidence type="ECO:0000313" key="4">
    <source>
        <dbReference type="Proteomes" id="UP000184267"/>
    </source>
</evidence>
<feature type="compositionally biased region" description="Acidic residues" evidence="1">
    <location>
        <begin position="206"/>
        <end position="219"/>
    </location>
</feature>
<accession>A0A1M2VLK8</accession>
<feature type="domain" description="25S rRNA (uridine-N(3))-methyltransferase BMT5-like" evidence="2">
    <location>
        <begin position="67"/>
        <end position="242"/>
    </location>
</feature>
<reference evidence="3 4" key="1">
    <citation type="submission" date="2016-10" db="EMBL/GenBank/DDBJ databases">
        <title>Genome sequence of the basidiomycete white-rot fungus Trametes pubescens.</title>
        <authorList>
            <person name="Makela M.R."/>
            <person name="Granchi Z."/>
            <person name="Peng M."/>
            <person name="De Vries R.P."/>
            <person name="Grigoriev I."/>
            <person name="Riley R."/>
            <person name="Hilden K."/>
        </authorList>
    </citation>
    <scope>NUCLEOTIDE SEQUENCE [LARGE SCALE GENOMIC DNA]</scope>
    <source>
        <strain evidence="3 4">FBCC735</strain>
    </source>
</reference>
<name>A0A1M2VLK8_TRAPU</name>
<dbReference type="PANTHER" id="PTHR11538">
    <property type="entry name" value="PHENYLALANYL-TRNA SYNTHETASE"/>
    <property type="match status" value="1"/>
</dbReference>
<dbReference type="Proteomes" id="UP000184267">
    <property type="component" value="Unassembled WGS sequence"/>
</dbReference>
<dbReference type="InterPro" id="IPR019446">
    <property type="entry name" value="BMT5-like"/>
</dbReference>
<keyword evidence="3" id="KW-0808">Transferase</keyword>
<comment type="caution">
    <text evidence="3">The sequence shown here is derived from an EMBL/GenBank/DDBJ whole genome shotgun (WGS) entry which is preliminary data.</text>
</comment>
<dbReference type="Pfam" id="PF10354">
    <property type="entry name" value="BMT5-like"/>
    <property type="match status" value="1"/>
</dbReference>
<evidence type="ECO:0000259" key="2">
    <source>
        <dbReference type="Pfam" id="PF10354"/>
    </source>
</evidence>
<gene>
    <name evidence="3" type="ORF">TRAPUB_626</name>
</gene>
<feature type="region of interest" description="Disordered" evidence="1">
    <location>
        <begin position="198"/>
        <end position="221"/>
    </location>
</feature>
<evidence type="ECO:0000313" key="3">
    <source>
        <dbReference type="EMBL" id="OJT08443.1"/>
    </source>
</evidence>
<dbReference type="AlphaFoldDB" id="A0A1M2VLK8"/>
<dbReference type="GO" id="GO:0070475">
    <property type="term" value="P:rRNA base methylation"/>
    <property type="evidence" value="ECO:0007669"/>
    <property type="project" value="InterPro"/>
</dbReference>
<keyword evidence="4" id="KW-1185">Reference proteome</keyword>